<feature type="compositionally biased region" description="Basic and acidic residues" evidence="1">
    <location>
        <begin position="8"/>
        <end position="19"/>
    </location>
</feature>
<protein>
    <submittedName>
        <fullName evidence="2">Uncharacterized protein</fullName>
    </submittedName>
</protein>
<accession>A0A2I0TTM3</accession>
<gene>
    <name evidence="2" type="ORF">llap_12561</name>
</gene>
<dbReference type="Proteomes" id="UP000233556">
    <property type="component" value="Unassembled WGS sequence"/>
</dbReference>
<dbReference type="EMBL" id="KZ507293">
    <property type="protein sequence ID" value="PKU37137.1"/>
    <property type="molecule type" value="Genomic_DNA"/>
</dbReference>
<evidence type="ECO:0000313" key="2">
    <source>
        <dbReference type="EMBL" id="PKU37137.1"/>
    </source>
</evidence>
<name>A0A2I0TTM3_LIMLA</name>
<organism evidence="2 3">
    <name type="scientific">Limosa lapponica baueri</name>
    <dbReference type="NCBI Taxonomy" id="1758121"/>
    <lineage>
        <taxon>Eukaryota</taxon>
        <taxon>Metazoa</taxon>
        <taxon>Chordata</taxon>
        <taxon>Craniata</taxon>
        <taxon>Vertebrata</taxon>
        <taxon>Euteleostomi</taxon>
        <taxon>Archelosauria</taxon>
        <taxon>Archosauria</taxon>
        <taxon>Dinosauria</taxon>
        <taxon>Saurischia</taxon>
        <taxon>Theropoda</taxon>
        <taxon>Coelurosauria</taxon>
        <taxon>Aves</taxon>
        <taxon>Neognathae</taxon>
        <taxon>Neoaves</taxon>
        <taxon>Charadriiformes</taxon>
        <taxon>Scolopacidae</taxon>
        <taxon>Limosa</taxon>
    </lineage>
</organism>
<reference evidence="3" key="2">
    <citation type="submission" date="2017-12" db="EMBL/GenBank/DDBJ databases">
        <title>Genome sequence of the Bar-tailed Godwit (Limosa lapponica baueri).</title>
        <authorList>
            <person name="Lima N.C.B."/>
            <person name="Parody-Merino A.M."/>
            <person name="Battley P.F."/>
            <person name="Fidler A.E."/>
            <person name="Prosdocimi F."/>
        </authorList>
    </citation>
    <scope>NUCLEOTIDE SEQUENCE [LARGE SCALE GENOMIC DNA]</scope>
</reference>
<dbReference type="AlphaFoldDB" id="A0A2I0TTM3"/>
<sequence>MLPSPWARESEQQKPETQKRPTARLLCHCSLNIYDSASQHASRIPVEVDGSEFGSEQQIFGVCRGTDGEQLPWHVWLSVLYIKVCPKIEMQPAEAEVQFKFSQPDKFLQVEIAVL</sequence>
<evidence type="ECO:0000256" key="1">
    <source>
        <dbReference type="SAM" id="MobiDB-lite"/>
    </source>
</evidence>
<proteinExistence type="predicted"/>
<evidence type="ECO:0000313" key="3">
    <source>
        <dbReference type="Proteomes" id="UP000233556"/>
    </source>
</evidence>
<reference evidence="3" key="1">
    <citation type="submission" date="2017-11" db="EMBL/GenBank/DDBJ databases">
        <authorList>
            <person name="Lima N.C."/>
            <person name="Parody-Merino A.M."/>
            <person name="Battley P.F."/>
            <person name="Fidler A.E."/>
            <person name="Prosdocimi F."/>
        </authorList>
    </citation>
    <scope>NUCLEOTIDE SEQUENCE [LARGE SCALE GENOMIC DNA]</scope>
</reference>
<keyword evidence="3" id="KW-1185">Reference proteome</keyword>
<feature type="region of interest" description="Disordered" evidence="1">
    <location>
        <begin position="1"/>
        <end position="21"/>
    </location>
</feature>